<evidence type="ECO:0000256" key="1">
    <source>
        <dbReference type="ARBA" id="ARBA00005698"/>
    </source>
</evidence>
<organism evidence="5 6">
    <name type="scientific">Legionella antarctica</name>
    <dbReference type="NCBI Taxonomy" id="2708020"/>
    <lineage>
        <taxon>Bacteria</taxon>
        <taxon>Pseudomonadati</taxon>
        <taxon>Pseudomonadota</taxon>
        <taxon>Gammaproteobacteria</taxon>
        <taxon>Legionellales</taxon>
        <taxon>Legionellaceae</taxon>
        <taxon>Legionella</taxon>
    </lineage>
</organism>
<dbReference type="PANTHER" id="PTHR33269">
    <property type="entry name" value="NADH-UBIQUINONE OXIDOREDUCTASE CHAIN 6"/>
    <property type="match status" value="1"/>
</dbReference>
<keyword evidence="4" id="KW-0812">Transmembrane</keyword>
<feature type="transmembrane region" description="Helical" evidence="4">
    <location>
        <begin position="93"/>
        <end position="114"/>
    </location>
</feature>
<evidence type="ECO:0000313" key="6">
    <source>
        <dbReference type="Proteomes" id="UP000502894"/>
    </source>
</evidence>
<dbReference type="InterPro" id="IPR042106">
    <property type="entry name" value="Nuo/plastoQ_OxRdtase_6_NuoJ"/>
</dbReference>
<feature type="transmembrane region" description="Helical" evidence="4">
    <location>
        <begin position="57"/>
        <end position="81"/>
    </location>
</feature>
<comment type="subunit">
    <text evidence="3">Composed of 13 different subunits. Subunits NuoA, H, J, K, L, M, N constitute the membrane sector of the complex.</text>
</comment>
<comment type="similarity">
    <text evidence="1 4">Belongs to the complex I subunit 6 family.</text>
</comment>
<comment type="subcellular location">
    <subcellularLocation>
        <location evidence="4">Cell membrane</location>
        <topology evidence="4">Multi-pass membrane protein</topology>
    </subcellularLocation>
</comment>
<evidence type="ECO:0000313" key="5">
    <source>
        <dbReference type="EMBL" id="BCA96923.1"/>
    </source>
</evidence>
<feature type="transmembrane region" description="Helical" evidence="4">
    <location>
        <begin position="33"/>
        <end position="51"/>
    </location>
</feature>
<dbReference type="NCBIfam" id="NF005164">
    <property type="entry name" value="PRK06638.1-4"/>
    <property type="match status" value="1"/>
</dbReference>
<name>A0A6F8T9K6_9GAMM</name>
<gene>
    <name evidence="5" type="primary">nuoJ</name>
    <name evidence="5" type="ORF">TUM19329_32840</name>
</gene>
<comment type="catalytic activity">
    <reaction evidence="4">
        <text>a quinone + NADH + 5 H(+)(in) = a quinol + NAD(+) + 4 H(+)(out)</text>
        <dbReference type="Rhea" id="RHEA:57888"/>
        <dbReference type="ChEBI" id="CHEBI:15378"/>
        <dbReference type="ChEBI" id="CHEBI:24646"/>
        <dbReference type="ChEBI" id="CHEBI:57540"/>
        <dbReference type="ChEBI" id="CHEBI:57945"/>
        <dbReference type="ChEBI" id="CHEBI:132124"/>
    </reaction>
</comment>
<reference evidence="5" key="1">
    <citation type="journal article" date="2020" name="Microbiol. Resour. Announc.">
        <title>Complete Genome Sequence of Novel Psychrotolerant Legionella Strain TUM19329, Isolated from Antarctic Lake Sediment.</title>
        <authorList>
            <person name="Shimada S."/>
            <person name="Nakai R."/>
            <person name="Aoki K."/>
            <person name="Shimoeda N."/>
            <person name="Ohno G."/>
            <person name="Miyazaki Y."/>
            <person name="Kudoh S."/>
            <person name="Imura S."/>
            <person name="Watanabe K."/>
            <person name="Ishii Y."/>
            <person name="Tateda K."/>
        </authorList>
    </citation>
    <scope>NUCLEOTIDE SEQUENCE [LARGE SCALE GENOMIC DNA]</scope>
    <source>
        <strain evidence="5">TUM19329</strain>
    </source>
</reference>
<dbReference type="GO" id="GO:0005886">
    <property type="term" value="C:plasma membrane"/>
    <property type="evidence" value="ECO:0007669"/>
    <property type="project" value="UniProtKB-SubCell"/>
</dbReference>
<keyword evidence="4" id="KW-1133">Transmembrane helix</keyword>
<evidence type="ECO:0000256" key="3">
    <source>
        <dbReference type="ARBA" id="ARBA00025811"/>
    </source>
</evidence>
<dbReference type="InterPro" id="IPR001457">
    <property type="entry name" value="NADH_UbQ/plastoQ_OxRdtase_su6"/>
</dbReference>
<feature type="transmembrane region" description="Helical" evidence="4">
    <location>
        <begin position="6"/>
        <end position="26"/>
    </location>
</feature>
<dbReference type="Pfam" id="PF00499">
    <property type="entry name" value="Oxidored_q3"/>
    <property type="match status" value="1"/>
</dbReference>
<dbReference type="AlphaFoldDB" id="A0A6F8T9K6"/>
<dbReference type="Proteomes" id="UP000502894">
    <property type="component" value="Chromosome"/>
</dbReference>
<dbReference type="GO" id="GO:0008137">
    <property type="term" value="F:NADH dehydrogenase (ubiquinone) activity"/>
    <property type="evidence" value="ECO:0007669"/>
    <property type="project" value="UniProtKB-UniRule"/>
</dbReference>
<accession>A0A6F8T9K6</accession>
<keyword evidence="4" id="KW-1003">Cell membrane</keyword>
<keyword evidence="6" id="KW-1185">Reference proteome</keyword>
<dbReference type="GO" id="GO:0048038">
    <property type="term" value="F:quinone binding"/>
    <property type="evidence" value="ECO:0007669"/>
    <property type="project" value="UniProtKB-UniRule"/>
</dbReference>
<feature type="transmembrane region" description="Helical" evidence="4">
    <location>
        <begin position="168"/>
        <end position="190"/>
    </location>
</feature>
<proteinExistence type="inferred from homology"/>
<comment type="function">
    <text evidence="4">NDH-1 shuttles electrons from NADH, via FMN and iron-sulfur (Fe-S) centers, to quinones in the respiratory chain. Couples the redox reaction to proton translocation (for every two electrons transferred, four hydrogen ions are translocated across the cytoplasmic membrane), and thus conserves the redox energy in a proton gradient.</text>
</comment>
<evidence type="ECO:0000256" key="4">
    <source>
        <dbReference type="RuleBase" id="RU004429"/>
    </source>
</evidence>
<keyword evidence="4" id="KW-0472">Membrane</keyword>
<keyword evidence="4" id="KW-0520">NAD</keyword>
<evidence type="ECO:0000256" key="2">
    <source>
        <dbReference type="ARBA" id="ARBA00019907"/>
    </source>
</evidence>
<keyword evidence="5" id="KW-0830">Ubiquinone</keyword>
<dbReference type="RefSeq" id="WP_173238155.1">
    <property type="nucleotide sequence ID" value="NZ_AP022839.1"/>
</dbReference>
<dbReference type="EC" id="7.1.1.-" evidence="4"/>
<protein>
    <recommendedName>
        <fullName evidence="2 4">NADH-quinone oxidoreductase subunit J</fullName>
        <ecNumber evidence="4">7.1.1.-</ecNumber>
    </recommendedName>
</protein>
<dbReference type="KEGG" id="lant:TUM19329_32840"/>
<keyword evidence="4" id="KW-0874">Quinone</keyword>
<dbReference type="EMBL" id="AP022839">
    <property type="protein sequence ID" value="BCA96923.1"/>
    <property type="molecule type" value="Genomic_DNA"/>
</dbReference>
<dbReference type="PANTHER" id="PTHR33269:SF17">
    <property type="entry name" value="NADH-UBIQUINONE OXIDOREDUCTASE CHAIN 6"/>
    <property type="match status" value="1"/>
</dbReference>
<dbReference type="Gene3D" id="1.20.120.1200">
    <property type="entry name" value="NADH-ubiquinone/plastoquinone oxidoreductase chain 6, subunit NuoJ"/>
    <property type="match status" value="1"/>
</dbReference>
<sequence>MHELLIQVIFYIFAALAVGSALMVISQNNPVRCVLFLVLTFFASAVLWLLIEAEFLALILVLVYVGAVMTLFLFVVMMLDIDTESIKMHLIRYLPFGLILVALLTGLLLVAIPADSFKSNVSAMQQENNVSLLANSQLLDTPANKYPAISEPQVSNTEALGLVLYTDYLLAFELAAVILLVSIVAAITLAHRGSVRSKRQDITKQIMTRSQDRVQLIKMKSEK</sequence>